<dbReference type="Proteomes" id="UP001239111">
    <property type="component" value="Chromosome 1"/>
</dbReference>
<dbReference type="EMBL" id="CM056741">
    <property type="protein sequence ID" value="KAJ8687317.1"/>
    <property type="molecule type" value="Genomic_DNA"/>
</dbReference>
<sequence length="339" mass="39280">MEYVGCMSHRNTLDDHTDSLEMEDPLYQGNYSYGEAESSKDSTLMDNSYTGNGSSMAFGSPTSGDILQNSSWELGKLAWARMSIYPFWPCVVTYDPQMMMTYQKVQFKGRSKTLMIHVHFFHDNGKHCWVPAHHMFPFTGIHDFRRRASLVDDAMKKKDPKLAAALVVKPNLFGNWQKAVAEAMDVLYELDLTSLENFKPRLKDLTNDTPKTNSAKRKRKPKTENHGAPKKMRLADLAARRQNSEMENNLALETPPISPSNDEDLRAATFQKQKRITKMINKLQPPDFEVYLERNFYTIKEQHPDATDEQVREYLYDVWEQMAPEEKVKYRATYKIEHS</sequence>
<comment type="caution">
    <text evidence="1">The sequence shown here is derived from an EMBL/GenBank/DDBJ whole genome shotgun (WGS) entry which is preliminary data.</text>
</comment>
<proteinExistence type="predicted"/>
<gene>
    <name evidence="1" type="ORF">QAD02_023111</name>
</gene>
<protein>
    <submittedName>
        <fullName evidence="1">Uncharacterized protein</fullName>
    </submittedName>
</protein>
<evidence type="ECO:0000313" key="2">
    <source>
        <dbReference type="Proteomes" id="UP001239111"/>
    </source>
</evidence>
<keyword evidence="2" id="KW-1185">Reference proteome</keyword>
<reference evidence="1" key="1">
    <citation type="submission" date="2023-04" db="EMBL/GenBank/DDBJ databases">
        <title>A chromosome-level genome assembly of the parasitoid wasp Eretmocerus hayati.</title>
        <authorList>
            <person name="Zhong Y."/>
            <person name="Liu S."/>
            <person name="Liu Y."/>
        </authorList>
    </citation>
    <scope>NUCLEOTIDE SEQUENCE</scope>
    <source>
        <strain evidence="1">ZJU_SS_LIU_2023</strain>
    </source>
</reference>
<organism evidence="1 2">
    <name type="scientific">Eretmocerus hayati</name>
    <dbReference type="NCBI Taxonomy" id="131215"/>
    <lineage>
        <taxon>Eukaryota</taxon>
        <taxon>Metazoa</taxon>
        <taxon>Ecdysozoa</taxon>
        <taxon>Arthropoda</taxon>
        <taxon>Hexapoda</taxon>
        <taxon>Insecta</taxon>
        <taxon>Pterygota</taxon>
        <taxon>Neoptera</taxon>
        <taxon>Endopterygota</taxon>
        <taxon>Hymenoptera</taxon>
        <taxon>Apocrita</taxon>
        <taxon>Proctotrupomorpha</taxon>
        <taxon>Chalcidoidea</taxon>
        <taxon>Aphelinidae</taxon>
        <taxon>Aphelininae</taxon>
        <taxon>Eretmocerus</taxon>
    </lineage>
</organism>
<evidence type="ECO:0000313" key="1">
    <source>
        <dbReference type="EMBL" id="KAJ8687317.1"/>
    </source>
</evidence>
<accession>A0ACC2PV92</accession>
<name>A0ACC2PV92_9HYME</name>